<feature type="domain" description="Peptidase S1" evidence="6">
    <location>
        <begin position="47"/>
        <end position="281"/>
    </location>
</feature>
<dbReference type="PROSITE" id="PS50240">
    <property type="entry name" value="TRYPSIN_DOM"/>
    <property type="match status" value="1"/>
</dbReference>
<comment type="similarity">
    <text evidence="1">Belongs to the peptidase S1 family.</text>
</comment>
<evidence type="ECO:0000256" key="2">
    <source>
        <dbReference type="ARBA" id="ARBA00023157"/>
    </source>
</evidence>
<dbReference type="InterPro" id="IPR050430">
    <property type="entry name" value="Peptidase_S1"/>
</dbReference>
<gene>
    <name evidence="7" type="primary">PLG</name>
    <name evidence="7" type="ORF">TSPGSL018_13995</name>
</gene>
<dbReference type="PRINTS" id="PR00722">
    <property type="entry name" value="CHYMOTRYPSIN"/>
</dbReference>
<dbReference type="PANTHER" id="PTHR24276:SF98">
    <property type="entry name" value="FI18310P1-RELATED"/>
    <property type="match status" value="1"/>
</dbReference>
<keyword evidence="3" id="KW-0378">Hydrolase</keyword>
<reference evidence="7" key="1">
    <citation type="submission" date="2014-05" db="EMBL/GenBank/DDBJ databases">
        <title>The transcriptome of the halophilic microalga Tetraselmis sp. GSL018 isolated from the Great Salt Lake, Utah.</title>
        <authorList>
            <person name="Jinkerson R.E."/>
            <person name="D'Adamo S."/>
            <person name="Posewitz M.C."/>
        </authorList>
    </citation>
    <scope>NUCLEOTIDE SEQUENCE</scope>
    <source>
        <strain evidence="7">GSL018</strain>
    </source>
</reference>
<evidence type="ECO:0000313" key="7">
    <source>
        <dbReference type="EMBL" id="JAC78916.1"/>
    </source>
</evidence>
<dbReference type="PANTHER" id="PTHR24276">
    <property type="entry name" value="POLYSERASE-RELATED"/>
    <property type="match status" value="1"/>
</dbReference>
<dbReference type="Pfam" id="PF00089">
    <property type="entry name" value="Trypsin"/>
    <property type="match status" value="1"/>
</dbReference>
<feature type="chain" id="PRO_5030002241" evidence="5">
    <location>
        <begin position="21"/>
        <end position="392"/>
    </location>
</feature>
<keyword evidence="2" id="KW-1015">Disulfide bond</keyword>
<evidence type="ECO:0000256" key="4">
    <source>
        <dbReference type="SAM" id="MobiDB-lite"/>
    </source>
</evidence>
<keyword evidence="5" id="KW-0732">Signal</keyword>
<evidence type="ECO:0000259" key="6">
    <source>
        <dbReference type="PROSITE" id="PS50240"/>
    </source>
</evidence>
<proteinExistence type="inferred from homology"/>
<feature type="signal peptide" evidence="5">
    <location>
        <begin position="1"/>
        <end position="20"/>
    </location>
</feature>
<dbReference type="SUPFAM" id="SSF50494">
    <property type="entry name" value="Trypsin-like serine proteases"/>
    <property type="match status" value="1"/>
</dbReference>
<evidence type="ECO:0000256" key="3">
    <source>
        <dbReference type="RuleBase" id="RU363034"/>
    </source>
</evidence>
<keyword evidence="3" id="KW-0645">Protease</keyword>
<dbReference type="GO" id="GO:0006508">
    <property type="term" value="P:proteolysis"/>
    <property type="evidence" value="ECO:0007669"/>
    <property type="project" value="UniProtKB-KW"/>
</dbReference>
<dbReference type="GO" id="GO:0004252">
    <property type="term" value="F:serine-type endopeptidase activity"/>
    <property type="evidence" value="ECO:0007669"/>
    <property type="project" value="InterPro"/>
</dbReference>
<dbReference type="PROSITE" id="PS00134">
    <property type="entry name" value="TRYPSIN_HIS"/>
    <property type="match status" value="1"/>
</dbReference>
<dbReference type="InterPro" id="IPR009003">
    <property type="entry name" value="Peptidase_S1_PA"/>
</dbReference>
<dbReference type="InterPro" id="IPR018114">
    <property type="entry name" value="TRYPSIN_HIS"/>
</dbReference>
<dbReference type="CDD" id="cd00190">
    <property type="entry name" value="Tryp_SPc"/>
    <property type="match status" value="1"/>
</dbReference>
<dbReference type="PROSITE" id="PS00135">
    <property type="entry name" value="TRYPSIN_SER"/>
    <property type="match status" value="1"/>
</dbReference>
<sequence>MSSWFLVVAAVFSASSLSYATRTISKIEVEERHAGADRTLLQIVPFITNGVPISVGQAPYVASLRRSWNGRHFCGATLVAPKYVVTAAHCLEIGDPRPEIHLGRRWRSESQQPSSDVDVFQTSRVYKHPSWDGDVLNGFDIAVLELDRPASQPTLKLPRREVDVDGGRVGSLQIYGWGETEAGVLSDVLMTADVSVFDRQRCNRRGVFGPHVKQNMFCAQGHGRDACVGDSGGPITTREGGEEVLAGVTSFGRANGCVDPDTPTVYTLISPFLAWVRETARLEDRSPARSPTPPSSDSWWRPEILEIIGGGSGGGCGRGGDEWLPGGAARGCTHCGTYQWPSTVAACLECCCAHGGGAHAGCPGRSEEDSPARRSAWSPRPSWDWDAYRYRG</sequence>
<dbReference type="Gene3D" id="2.40.10.10">
    <property type="entry name" value="Trypsin-like serine proteases"/>
    <property type="match status" value="1"/>
</dbReference>
<accession>A0A061S7Z9</accession>
<dbReference type="InterPro" id="IPR001254">
    <property type="entry name" value="Trypsin_dom"/>
</dbReference>
<feature type="region of interest" description="Disordered" evidence="4">
    <location>
        <begin position="359"/>
        <end position="392"/>
    </location>
</feature>
<name>A0A061S7Z9_9CHLO</name>
<dbReference type="AlphaFoldDB" id="A0A061S7Z9"/>
<evidence type="ECO:0000256" key="1">
    <source>
        <dbReference type="ARBA" id="ARBA00007664"/>
    </source>
</evidence>
<dbReference type="InterPro" id="IPR033116">
    <property type="entry name" value="TRYPSIN_SER"/>
</dbReference>
<dbReference type="InterPro" id="IPR001314">
    <property type="entry name" value="Peptidase_S1A"/>
</dbReference>
<keyword evidence="3" id="KW-0720">Serine protease</keyword>
<dbReference type="InterPro" id="IPR043504">
    <property type="entry name" value="Peptidase_S1_PA_chymotrypsin"/>
</dbReference>
<evidence type="ECO:0000256" key="5">
    <source>
        <dbReference type="SAM" id="SignalP"/>
    </source>
</evidence>
<organism evidence="7">
    <name type="scientific">Tetraselmis sp. GSL018</name>
    <dbReference type="NCBI Taxonomy" id="582737"/>
    <lineage>
        <taxon>Eukaryota</taxon>
        <taxon>Viridiplantae</taxon>
        <taxon>Chlorophyta</taxon>
        <taxon>core chlorophytes</taxon>
        <taxon>Chlorodendrophyceae</taxon>
        <taxon>Chlorodendrales</taxon>
        <taxon>Chlorodendraceae</taxon>
        <taxon>Tetraselmis</taxon>
    </lineage>
</organism>
<dbReference type="EMBL" id="GBEZ01006488">
    <property type="protein sequence ID" value="JAC78916.1"/>
    <property type="molecule type" value="Transcribed_RNA"/>
</dbReference>
<dbReference type="SMART" id="SM00020">
    <property type="entry name" value="Tryp_SPc"/>
    <property type="match status" value="1"/>
</dbReference>
<protein>
    <submittedName>
        <fullName evidence="7">Plasminogen</fullName>
    </submittedName>
</protein>